<evidence type="ECO:0000259" key="4">
    <source>
        <dbReference type="Pfam" id="PF00149"/>
    </source>
</evidence>
<dbReference type="RefSeq" id="WP_340932478.1">
    <property type="nucleotide sequence ID" value="NZ_CP150496.1"/>
</dbReference>
<evidence type="ECO:0000256" key="3">
    <source>
        <dbReference type="SAM" id="SignalP"/>
    </source>
</evidence>
<keyword evidence="2" id="KW-0378">Hydrolase</keyword>
<dbReference type="Proteomes" id="UP001491088">
    <property type="component" value="Chromosome"/>
</dbReference>
<evidence type="ECO:0000313" key="5">
    <source>
        <dbReference type="EMBL" id="WYW55132.1"/>
    </source>
</evidence>
<dbReference type="InterPro" id="IPR051558">
    <property type="entry name" value="Metallophosphoesterase_PAP"/>
</dbReference>
<organism evidence="5 6">
    <name type="scientific">Polaribacter marinaquae</name>
    <dbReference type="NCBI Taxonomy" id="1642819"/>
    <lineage>
        <taxon>Bacteria</taxon>
        <taxon>Pseudomonadati</taxon>
        <taxon>Bacteroidota</taxon>
        <taxon>Flavobacteriia</taxon>
        <taxon>Flavobacteriales</taxon>
        <taxon>Flavobacteriaceae</taxon>
    </lineage>
</organism>
<feature type="signal peptide" evidence="3">
    <location>
        <begin position="1"/>
        <end position="21"/>
    </location>
</feature>
<accession>A0ABZ2TV86</accession>
<keyword evidence="6" id="KW-1185">Reference proteome</keyword>
<reference evidence="5 6" key="1">
    <citation type="submission" date="2024-03" db="EMBL/GenBank/DDBJ databases">
        <authorList>
            <person name="Cao K."/>
        </authorList>
    </citation>
    <scope>NUCLEOTIDE SEQUENCE [LARGE SCALE GENOMIC DNA]</scope>
    <source>
        <strain evidence="5 6">MCCC 1K00696</strain>
    </source>
</reference>
<proteinExistence type="predicted"/>
<dbReference type="PROSITE" id="PS51257">
    <property type="entry name" value="PROKAR_LIPOPROTEIN"/>
    <property type="match status" value="1"/>
</dbReference>
<feature type="chain" id="PRO_5045467667" evidence="3">
    <location>
        <begin position="22"/>
        <end position="1232"/>
    </location>
</feature>
<dbReference type="InterPro" id="IPR004843">
    <property type="entry name" value="Calcineurin-like_PHP"/>
</dbReference>
<evidence type="ECO:0000256" key="1">
    <source>
        <dbReference type="ARBA" id="ARBA00022729"/>
    </source>
</evidence>
<evidence type="ECO:0000256" key="2">
    <source>
        <dbReference type="ARBA" id="ARBA00022801"/>
    </source>
</evidence>
<dbReference type="Pfam" id="PF00149">
    <property type="entry name" value="Metallophos"/>
    <property type="match status" value="1"/>
</dbReference>
<dbReference type="Gene3D" id="3.60.21.10">
    <property type="match status" value="1"/>
</dbReference>
<evidence type="ECO:0000313" key="6">
    <source>
        <dbReference type="Proteomes" id="UP001491088"/>
    </source>
</evidence>
<dbReference type="PANTHER" id="PTHR10161">
    <property type="entry name" value="TARTRATE-RESISTANT ACID PHOSPHATASE TYPE 5"/>
    <property type="match status" value="1"/>
</dbReference>
<dbReference type="PANTHER" id="PTHR10161:SF14">
    <property type="entry name" value="TARTRATE-RESISTANT ACID PHOSPHATASE TYPE 5"/>
    <property type="match status" value="1"/>
</dbReference>
<dbReference type="SUPFAM" id="SSF56300">
    <property type="entry name" value="Metallo-dependent phosphatases"/>
    <property type="match status" value="1"/>
</dbReference>
<feature type="domain" description="Calcineurin-like phosphoesterase" evidence="4">
    <location>
        <begin position="46"/>
        <end position="247"/>
    </location>
</feature>
<protein>
    <submittedName>
        <fullName evidence="5">Metallophosphoesterase</fullName>
    </submittedName>
</protein>
<dbReference type="InterPro" id="IPR029052">
    <property type="entry name" value="Metallo-depent_PP-like"/>
</dbReference>
<name>A0ABZ2TV86_9FLAO</name>
<gene>
    <name evidence="5" type="ORF">WG950_11400</name>
</gene>
<dbReference type="EMBL" id="CP150496">
    <property type="protein sequence ID" value="WYW55132.1"/>
    <property type="molecule type" value="Genomic_DNA"/>
</dbReference>
<keyword evidence="1 3" id="KW-0732">Signal</keyword>
<sequence length="1232" mass="140373">MNFIKQILTLLVLSLLISACATIKMQVAENHSYISKKDSSKVLHSFYLIGDAGNSALNKKDSALSYLEEEIKNAKKNSTLIFLGDNVYQRGIPKENSKNYKLAEHRLKVQTDIGKKFPGRTFFIPGNHDWYSGLDGLKRQEKLVEKALGKNSFLPEKGCPLEKVEINDDINVIVVDTHWFVTNWDNHPGINDNCEIKTREKFFEEFEGLLKKSQGKTTIVALHHPMFTNGPHGGYYSFKSHMKPLPIFGSALNILRKTSGVTNTDQQNEKYNLLRKRIISLAQQNEKVMFISGHEHSIQYIVQDNIPQIVSGSGSKLTATKNVNGGVFSYGTQGFARLDIYEDGASTVHFYTAKERKIVFEANVFKKDSIVEFTDFPNMDVSEKKAGIYTDKETNKGKFYNFLWGKRYRKYFGQKIMAPTVSLDTLYGGLKPVRKGGGHQSKSLRLEDKDGKEYVMRALRKNAVQYLQAVAFKNQYVEGQFSNTFTEDLLLDVFTGSHPYAPFTIDKLAEAINVYHTKPILFYVPKQETLKEFNASFGDELYMIEARTADGHGDKEYFGFSDEIISTDDLRKNLAKDEKYVLDEGSYIRARLFDMLIGDWDRHQDQWRWATFEKDNKVIYRPVPRDRDQAFSVFSDGFLMNTITSIIPALKGMRSYEEDIKNPAHFSLSAYPLDMRLIRESNKADWDREVQIIQNQITDEVIESAFSKFPKEVRGNAIDNIKRKLKGRRKNLQKISDKYFSHLNKFQVVTGTHKDDWFEINRFVNGDTEIIGYRIKDGKKADIFHKRRYKKDVTKDIWVYGLDDDDRFVVSGPSGIDPIKIKLIGGLNNDIYDIKTKKFIKVYDYKTKKNTFITKNINKKITDDYKTNTYDYKKLRSKSNLVSPAIGYNPDDGVKLGIKNTRLVNGFERNPFTRKHVIEGYYVFATQGLEIKYNGEFANILDRFNLGFNAEFNSPNYATNFFGFGNNSINLEPNGTVNRDYNRVKIRKLQAGAFLKWRGDLGAKFTASASFQSFDIERTSGRFLETQYAAGNDLFKAQNFINTEAGYYYQHSDNPAFPTLGVEFNALIGFTGNLSNKSNFSYATTSLGITHKLIPNGKLVLASKVDGHFIFGNDFQFYQGASIGGNEGMRAYRNERFTGKNAFYHTTDLRYNISNLRTAILPINIGIYSGFDYGKVWGTPTSLTVQPNPSSKPNTSFGGGLFLNAADMLTTSIGVFDGNEGSRITFSLGFDF</sequence>